<dbReference type="EMBL" id="JACHMF010000001">
    <property type="protein sequence ID" value="MBB4689923.1"/>
    <property type="molecule type" value="Genomic_DNA"/>
</dbReference>
<keyword evidence="1" id="KW-0732">Signal</keyword>
<proteinExistence type="predicted"/>
<name>A0A7W7CJZ3_9ACTN</name>
<dbReference type="RefSeq" id="WP_184948959.1">
    <property type="nucleotide sequence ID" value="NZ_BOMC01000081.1"/>
</dbReference>
<protein>
    <submittedName>
        <fullName evidence="2">Uncharacterized protein</fullName>
    </submittedName>
</protein>
<gene>
    <name evidence="2" type="ORF">BKA14_000071</name>
</gene>
<feature type="chain" id="PRO_5031546596" evidence="1">
    <location>
        <begin position="35"/>
        <end position="158"/>
    </location>
</feature>
<accession>A0A7W7CJZ3</accession>
<evidence type="ECO:0000313" key="3">
    <source>
        <dbReference type="Proteomes" id="UP000542742"/>
    </source>
</evidence>
<evidence type="ECO:0000313" key="2">
    <source>
        <dbReference type="EMBL" id="MBB4689923.1"/>
    </source>
</evidence>
<dbReference type="Proteomes" id="UP000542742">
    <property type="component" value="Unassembled WGS sequence"/>
</dbReference>
<evidence type="ECO:0000256" key="1">
    <source>
        <dbReference type="SAM" id="SignalP"/>
    </source>
</evidence>
<feature type="signal peptide" evidence="1">
    <location>
        <begin position="1"/>
        <end position="34"/>
    </location>
</feature>
<keyword evidence="3" id="KW-1185">Reference proteome</keyword>
<organism evidence="2 3">
    <name type="scientific">Paractinoplanes abujensis</name>
    <dbReference type="NCBI Taxonomy" id="882441"/>
    <lineage>
        <taxon>Bacteria</taxon>
        <taxon>Bacillati</taxon>
        <taxon>Actinomycetota</taxon>
        <taxon>Actinomycetes</taxon>
        <taxon>Micromonosporales</taxon>
        <taxon>Micromonosporaceae</taxon>
        <taxon>Paractinoplanes</taxon>
    </lineage>
</organism>
<dbReference type="AlphaFoldDB" id="A0A7W7CJZ3"/>
<comment type="caution">
    <text evidence="2">The sequence shown here is derived from an EMBL/GenBank/DDBJ whole genome shotgun (WGS) entry which is preliminary data.</text>
</comment>
<reference evidence="2 3" key="1">
    <citation type="submission" date="2020-08" db="EMBL/GenBank/DDBJ databases">
        <title>Sequencing the genomes of 1000 actinobacteria strains.</title>
        <authorList>
            <person name="Klenk H.-P."/>
        </authorList>
    </citation>
    <scope>NUCLEOTIDE SEQUENCE [LARGE SCALE GENOMIC DNA]</scope>
    <source>
        <strain evidence="2 3">DSM 45518</strain>
    </source>
</reference>
<sequence>MQKKRLLMKIGAGVSAAVGAAAVGVVGTAGPAAAGGCANHVPYCGGTVTNLASSSIAITNCWNGTIGAAFIYRETLTCASNGWTASNWNAHTTIGPRSDSSSSYYYYDTDGFRVLRGCRVVARWNGGGETVYNRQGSSTSMWVKVGDGSFVSIVSYTC</sequence>